<protein>
    <recommendedName>
        <fullName evidence="3">DUF445 domain-containing protein</fullName>
    </recommendedName>
</protein>
<reference evidence="1 2" key="1">
    <citation type="submission" date="2019-06" db="EMBL/GenBank/DDBJ databases">
        <title>Genomics analysis of Aphanomyces spp. identifies a new class of oomycete effector associated with host adaptation.</title>
        <authorList>
            <person name="Gaulin E."/>
        </authorList>
    </citation>
    <scope>NUCLEOTIDE SEQUENCE [LARGE SCALE GENOMIC DNA]</scope>
    <source>
        <strain evidence="1 2">E</strain>
    </source>
</reference>
<evidence type="ECO:0000313" key="2">
    <source>
        <dbReference type="Proteomes" id="UP000469452"/>
    </source>
</evidence>
<dbReference type="EMBL" id="VJMI01001797">
    <property type="protein sequence ID" value="KAF0775315.1"/>
    <property type="molecule type" value="Genomic_DNA"/>
</dbReference>
<organism evidence="1 2">
    <name type="scientific">Aphanomyces astaci</name>
    <name type="common">Crayfish plague agent</name>
    <dbReference type="NCBI Taxonomy" id="112090"/>
    <lineage>
        <taxon>Eukaryota</taxon>
        <taxon>Sar</taxon>
        <taxon>Stramenopiles</taxon>
        <taxon>Oomycota</taxon>
        <taxon>Saprolegniomycetes</taxon>
        <taxon>Saprolegniales</taxon>
        <taxon>Verrucalvaceae</taxon>
        <taxon>Aphanomyces</taxon>
    </lineage>
</organism>
<accession>A0A6A5AXM3</accession>
<evidence type="ECO:0008006" key="3">
    <source>
        <dbReference type="Google" id="ProtNLM"/>
    </source>
</evidence>
<name>A0A6A5AXM3_APHAT</name>
<dbReference type="Proteomes" id="UP000469452">
    <property type="component" value="Unassembled WGS sequence"/>
</dbReference>
<gene>
    <name evidence="1" type="ORF">AaE_000985</name>
</gene>
<dbReference type="PANTHER" id="PTHR35791:SF1">
    <property type="entry name" value="UPF0754 MEMBRANE PROTEIN YHEB"/>
    <property type="match status" value="1"/>
</dbReference>
<sequence>DRLFELVYANVQQAVNSGAAVADRIVSIGIGKDTFESIKDDITDLVVQKFPDSLRHIEAYTMVALDLNKTLREKIGQLSFHDFERLLHPVFEEDEWKLVLMGGVLGLALGFIQTTYE</sequence>
<dbReference type="AlphaFoldDB" id="A0A6A5AXM3"/>
<dbReference type="VEuPathDB" id="FungiDB:H257_04579"/>
<dbReference type="PANTHER" id="PTHR35791">
    <property type="entry name" value="UPF0754 MEMBRANE PROTEIN YHEB"/>
    <property type="match status" value="1"/>
</dbReference>
<proteinExistence type="predicted"/>
<feature type="non-terminal residue" evidence="1">
    <location>
        <position position="117"/>
    </location>
</feature>
<evidence type="ECO:0000313" key="1">
    <source>
        <dbReference type="EMBL" id="KAF0775315.1"/>
    </source>
</evidence>
<feature type="non-terminal residue" evidence="1">
    <location>
        <position position="1"/>
    </location>
</feature>
<comment type="caution">
    <text evidence="1">The sequence shown here is derived from an EMBL/GenBank/DDBJ whole genome shotgun (WGS) entry which is preliminary data.</text>
</comment>